<dbReference type="VEuPathDB" id="VectorBase:CQUJHB012590"/>
<dbReference type="KEGG" id="cqu:CpipJ_CPIJ016914"/>
<dbReference type="Proteomes" id="UP000002320">
    <property type="component" value="Unassembled WGS sequence"/>
</dbReference>
<dbReference type="HOGENOM" id="CLU_2225773_0_0_1"/>
<evidence type="ECO:0000313" key="1">
    <source>
        <dbReference type="EMBL" id="EDS44388.1"/>
    </source>
</evidence>
<keyword evidence="3" id="KW-1185">Reference proteome</keyword>
<dbReference type="EMBL" id="DS232645">
    <property type="protein sequence ID" value="EDS44388.1"/>
    <property type="molecule type" value="Genomic_DNA"/>
</dbReference>
<reference evidence="2" key="2">
    <citation type="submission" date="2020-05" db="UniProtKB">
        <authorList>
            <consortium name="EnsemblMetazoa"/>
        </authorList>
    </citation>
    <scope>IDENTIFICATION</scope>
    <source>
        <strain evidence="2">JHB</strain>
    </source>
</reference>
<dbReference type="STRING" id="7176.B0XBN9"/>
<organism>
    <name type="scientific">Culex quinquefasciatus</name>
    <name type="common">Southern house mosquito</name>
    <name type="synonym">Culex pungens</name>
    <dbReference type="NCBI Taxonomy" id="7176"/>
    <lineage>
        <taxon>Eukaryota</taxon>
        <taxon>Metazoa</taxon>
        <taxon>Ecdysozoa</taxon>
        <taxon>Arthropoda</taxon>
        <taxon>Hexapoda</taxon>
        <taxon>Insecta</taxon>
        <taxon>Pterygota</taxon>
        <taxon>Neoptera</taxon>
        <taxon>Endopterygota</taxon>
        <taxon>Diptera</taxon>
        <taxon>Nematocera</taxon>
        <taxon>Culicoidea</taxon>
        <taxon>Culicidae</taxon>
        <taxon>Culicinae</taxon>
        <taxon>Culicini</taxon>
        <taxon>Culex</taxon>
        <taxon>Culex</taxon>
    </lineage>
</organism>
<dbReference type="OrthoDB" id="20982at2759"/>
<evidence type="ECO:0000313" key="2">
    <source>
        <dbReference type="EnsemblMetazoa" id="CPIJ016914-PA"/>
    </source>
</evidence>
<dbReference type="AlphaFoldDB" id="B0XBN9"/>
<sequence>MVLYQQQVRPESTTTMRVLAKFIGYIISRPFNYDSYRNSTVDNRQIELRNEVSGDAIKALLLVADEMMCININRVSSCAVRGLLNLSSRESNRGKIVLVTIPVPLD</sequence>
<dbReference type="InParanoid" id="B0XBN9"/>
<accession>B0XBN9</accession>
<evidence type="ECO:0000313" key="3">
    <source>
        <dbReference type="Proteomes" id="UP000002320"/>
    </source>
</evidence>
<name>B0XBN9_CULQU</name>
<proteinExistence type="predicted"/>
<gene>
    <name evidence="2" type="primary">6050449</name>
    <name evidence="1" type="ORF">CpipJ_CPIJ016914</name>
</gene>
<protein>
    <submittedName>
        <fullName evidence="1 2">Uncharacterized protein</fullName>
    </submittedName>
</protein>
<reference evidence="1" key="1">
    <citation type="submission" date="2007-03" db="EMBL/GenBank/DDBJ databases">
        <title>Annotation of Culex pipiens quinquefasciatus.</title>
        <authorList>
            <consortium name="The Broad Institute Genome Sequencing Platform"/>
            <person name="Atkinson P.W."/>
            <person name="Hemingway J."/>
            <person name="Christensen B.M."/>
            <person name="Higgs S."/>
            <person name="Kodira C."/>
            <person name="Hannick L."/>
            <person name="Megy K."/>
            <person name="O'Leary S."/>
            <person name="Pearson M."/>
            <person name="Haas B.J."/>
            <person name="Mauceli E."/>
            <person name="Wortman J.R."/>
            <person name="Lee N.H."/>
            <person name="Guigo R."/>
            <person name="Stanke M."/>
            <person name="Alvarado L."/>
            <person name="Amedeo P."/>
            <person name="Antoine C.H."/>
            <person name="Arensburger P."/>
            <person name="Bidwell S.L."/>
            <person name="Crawford M."/>
            <person name="Camaro F."/>
            <person name="Devon K."/>
            <person name="Engels R."/>
            <person name="Hammond M."/>
            <person name="Howarth C."/>
            <person name="Koehrsen M."/>
            <person name="Lawson D."/>
            <person name="Montgomery P."/>
            <person name="Nene V."/>
            <person name="Nusbaum C."/>
            <person name="Puiu D."/>
            <person name="Romero-Severson J."/>
            <person name="Severson D.W."/>
            <person name="Shumway M."/>
            <person name="Sisk P."/>
            <person name="Stolte C."/>
            <person name="Zeng Q."/>
            <person name="Eisenstadt E."/>
            <person name="Fraser-Liggett C."/>
            <person name="Strausberg R."/>
            <person name="Galagan J."/>
            <person name="Birren B."/>
            <person name="Collins F.H."/>
        </authorList>
    </citation>
    <scope>NUCLEOTIDE SEQUENCE [LARGE SCALE GENOMIC DNA]</scope>
    <source>
        <strain evidence="1">JHB</strain>
    </source>
</reference>
<dbReference type="EnsemblMetazoa" id="CPIJ016914-RA">
    <property type="protein sequence ID" value="CPIJ016914-PA"/>
    <property type="gene ID" value="CPIJ016914"/>
</dbReference>
<dbReference type="VEuPathDB" id="VectorBase:CPIJ016914"/>